<feature type="domain" description="NADPH-dependent FMN reductase-like" evidence="4">
    <location>
        <begin position="1"/>
        <end position="139"/>
    </location>
</feature>
<sequence>MTTTVLVGNPRPHSRTATAGLAVARHAARAAGLPERADLLELAGLQPLLLTPGPPLDVAAALEQVRAAELLVVASPTYKATYTGLLKVFLDLLPPGGLAGVTAVPVLVMASPAHTLAVDVHLRPLLLELGATVPAAGVALLQDTVPAGGPDVPAPLLDEVLAPWAGAAAPALRATARATAS</sequence>
<evidence type="ECO:0000256" key="2">
    <source>
        <dbReference type="ARBA" id="ARBA00022643"/>
    </source>
</evidence>
<accession>A0ABX8BI90</accession>
<dbReference type="InterPro" id="IPR029039">
    <property type="entry name" value="Flavoprotein-like_sf"/>
</dbReference>
<keyword evidence="1" id="KW-0285">Flavoprotein</keyword>
<evidence type="ECO:0000259" key="4">
    <source>
        <dbReference type="Pfam" id="PF03358"/>
    </source>
</evidence>
<gene>
    <name evidence="5" type="ORF">KGD84_21750</name>
</gene>
<dbReference type="PANTHER" id="PTHR43408:SF2">
    <property type="entry name" value="FMN REDUCTASE (NADPH)"/>
    <property type="match status" value="1"/>
</dbReference>
<dbReference type="InterPro" id="IPR005025">
    <property type="entry name" value="FMN_Rdtase-like_dom"/>
</dbReference>
<keyword evidence="6" id="KW-1185">Reference proteome</keyword>
<proteinExistence type="predicted"/>
<dbReference type="Gene3D" id="3.40.50.360">
    <property type="match status" value="1"/>
</dbReference>
<evidence type="ECO:0000256" key="3">
    <source>
        <dbReference type="ARBA" id="ARBA00023002"/>
    </source>
</evidence>
<evidence type="ECO:0000313" key="6">
    <source>
        <dbReference type="Proteomes" id="UP000676079"/>
    </source>
</evidence>
<name>A0ABX8BI90_9ACTN</name>
<evidence type="ECO:0000313" key="5">
    <source>
        <dbReference type="EMBL" id="QUX21059.1"/>
    </source>
</evidence>
<dbReference type="InterPro" id="IPR051814">
    <property type="entry name" value="NAD(P)H-dep_FMN_reductase"/>
</dbReference>
<reference evidence="5 6" key="1">
    <citation type="submission" date="2021-05" db="EMBL/GenBank/DDBJ databases">
        <title>Direct Submission.</title>
        <authorList>
            <person name="Li K."/>
            <person name="Gao J."/>
        </authorList>
    </citation>
    <scope>NUCLEOTIDE SEQUENCE [LARGE SCALE GENOMIC DNA]</scope>
    <source>
        <strain evidence="5 6">Mg02</strain>
    </source>
</reference>
<protein>
    <submittedName>
        <fullName evidence="5">NAD(P)H-dependent oxidoreductase</fullName>
    </submittedName>
</protein>
<organism evidence="5 6">
    <name type="scientific">Nocardiopsis changdeensis</name>
    <dbReference type="NCBI Taxonomy" id="2831969"/>
    <lineage>
        <taxon>Bacteria</taxon>
        <taxon>Bacillati</taxon>
        <taxon>Actinomycetota</taxon>
        <taxon>Actinomycetes</taxon>
        <taxon>Streptosporangiales</taxon>
        <taxon>Nocardiopsidaceae</taxon>
        <taxon>Nocardiopsis</taxon>
    </lineage>
</organism>
<dbReference type="Proteomes" id="UP000676079">
    <property type="component" value="Chromosome"/>
</dbReference>
<dbReference type="RefSeq" id="WP_220562256.1">
    <property type="nucleotide sequence ID" value="NZ_CP074133.1"/>
</dbReference>
<evidence type="ECO:0000256" key="1">
    <source>
        <dbReference type="ARBA" id="ARBA00022630"/>
    </source>
</evidence>
<dbReference type="EMBL" id="CP074133">
    <property type="protein sequence ID" value="QUX21059.1"/>
    <property type="molecule type" value="Genomic_DNA"/>
</dbReference>
<dbReference type="Pfam" id="PF03358">
    <property type="entry name" value="FMN_red"/>
    <property type="match status" value="1"/>
</dbReference>
<keyword evidence="3" id="KW-0560">Oxidoreductase</keyword>
<keyword evidence="2" id="KW-0288">FMN</keyword>
<dbReference type="PANTHER" id="PTHR43408">
    <property type="entry name" value="FMN REDUCTASE (NADPH)"/>
    <property type="match status" value="1"/>
</dbReference>
<dbReference type="SUPFAM" id="SSF52218">
    <property type="entry name" value="Flavoproteins"/>
    <property type="match status" value="1"/>
</dbReference>